<feature type="compositionally biased region" description="Low complexity" evidence="1">
    <location>
        <begin position="34"/>
        <end position="47"/>
    </location>
</feature>
<feature type="compositionally biased region" description="Polar residues" evidence="1">
    <location>
        <begin position="139"/>
        <end position="149"/>
    </location>
</feature>
<comment type="caution">
    <text evidence="2">The sequence shown here is derived from an EMBL/GenBank/DDBJ whole genome shotgun (WGS) entry which is preliminary data.</text>
</comment>
<dbReference type="Proteomes" id="UP000001396">
    <property type="component" value="Unassembled WGS sequence"/>
</dbReference>
<protein>
    <submittedName>
        <fullName evidence="2">Adenylate kinase</fullName>
    </submittedName>
</protein>
<gene>
    <name evidence="2" type="ORF">PPL_06088</name>
</gene>
<dbReference type="InParanoid" id="D3BC66"/>
<dbReference type="STRING" id="670386.D3BC66"/>
<dbReference type="GeneID" id="31361572"/>
<dbReference type="InterPro" id="IPR027417">
    <property type="entry name" value="P-loop_NTPase"/>
</dbReference>
<dbReference type="PROSITE" id="PS00113">
    <property type="entry name" value="ADENYLATE_KINASE"/>
    <property type="match status" value="1"/>
</dbReference>
<name>D3BC66_HETP5</name>
<dbReference type="RefSeq" id="XP_020433367.1">
    <property type="nucleotide sequence ID" value="XM_020576955.1"/>
</dbReference>
<evidence type="ECO:0000313" key="2">
    <source>
        <dbReference type="EMBL" id="EFA81249.1"/>
    </source>
</evidence>
<dbReference type="GO" id="GO:0016301">
    <property type="term" value="F:kinase activity"/>
    <property type="evidence" value="ECO:0007669"/>
    <property type="project" value="UniProtKB-KW"/>
</dbReference>
<feature type="region of interest" description="Disordered" evidence="1">
    <location>
        <begin position="33"/>
        <end position="124"/>
    </location>
</feature>
<dbReference type="InterPro" id="IPR052884">
    <property type="entry name" value="VID_Regulator"/>
</dbReference>
<evidence type="ECO:0000256" key="1">
    <source>
        <dbReference type="SAM" id="MobiDB-lite"/>
    </source>
</evidence>
<accession>D3BC66</accession>
<feature type="region of interest" description="Disordered" evidence="1">
    <location>
        <begin position="136"/>
        <end position="156"/>
    </location>
</feature>
<dbReference type="SUPFAM" id="SSF52540">
    <property type="entry name" value="P-loop containing nucleoside triphosphate hydrolases"/>
    <property type="match status" value="1"/>
</dbReference>
<reference evidence="2 3" key="1">
    <citation type="journal article" date="2011" name="Genome Res.">
        <title>Phylogeny-wide analysis of social amoeba genomes highlights ancient origins for complex intercellular communication.</title>
        <authorList>
            <person name="Heidel A.J."/>
            <person name="Lawal H.M."/>
            <person name="Felder M."/>
            <person name="Schilde C."/>
            <person name="Helps N.R."/>
            <person name="Tunggal B."/>
            <person name="Rivero F."/>
            <person name="John U."/>
            <person name="Schleicher M."/>
            <person name="Eichinger L."/>
            <person name="Platzer M."/>
            <person name="Noegel A.A."/>
            <person name="Schaap P."/>
            <person name="Gloeckner G."/>
        </authorList>
    </citation>
    <scope>NUCLEOTIDE SEQUENCE [LARGE SCALE GENOMIC DNA]</scope>
    <source>
        <strain evidence="3">ATCC 26659 / Pp 5 / PN500</strain>
    </source>
</reference>
<dbReference type="Gene3D" id="3.40.50.300">
    <property type="entry name" value="P-loop containing nucleotide triphosphate hydrolases"/>
    <property type="match status" value="1"/>
</dbReference>
<dbReference type="AlphaFoldDB" id="D3BC66"/>
<keyword evidence="2" id="KW-0418">Kinase</keyword>
<proteinExistence type="predicted"/>
<feature type="compositionally biased region" description="Low complexity" evidence="1">
    <location>
        <begin position="69"/>
        <end position="116"/>
    </location>
</feature>
<keyword evidence="3" id="KW-1185">Reference proteome</keyword>
<evidence type="ECO:0000313" key="3">
    <source>
        <dbReference type="Proteomes" id="UP000001396"/>
    </source>
</evidence>
<dbReference type="PANTHER" id="PTHR35261">
    <property type="entry name" value="ORGANELLAR PROTEIN, PUTATIVE-RELATED-RELATED"/>
    <property type="match status" value="1"/>
</dbReference>
<organism evidence="2 3">
    <name type="scientific">Heterostelium pallidum (strain ATCC 26659 / Pp 5 / PN500)</name>
    <name type="common">Cellular slime mold</name>
    <name type="synonym">Polysphondylium pallidum</name>
    <dbReference type="NCBI Taxonomy" id="670386"/>
    <lineage>
        <taxon>Eukaryota</taxon>
        <taxon>Amoebozoa</taxon>
        <taxon>Evosea</taxon>
        <taxon>Eumycetozoa</taxon>
        <taxon>Dictyostelia</taxon>
        <taxon>Acytosteliales</taxon>
        <taxon>Acytosteliaceae</taxon>
        <taxon>Heterostelium</taxon>
    </lineage>
</organism>
<keyword evidence="2" id="KW-0808">Transferase</keyword>
<dbReference type="InterPro" id="IPR033690">
    <property type="entry name" value="Adenylat_kinase_CS"/>
</dbReference>
<sequence length="479" mass="54915">MKSLFLATSREFYLHSFRINSIKSIASSSLHYCTSSSSSTTTATASTHLHQKQHQQQQQQQHQKKNNSHNTNNLIDLQNNSNHNNNNENNNNNQNDHLDKNGNNNNNSNNNNNNNNTDPIHNFSTTNIINNLSSISSSVHGKQQQTIDSMPSPPKARRIKATGGMVNDSFVFHTILEELRKVEYRSGVVVDGFPRTNIQVECINALYEKMKELRKSYFNTPQASCFPRPVFRVTVLFVEEKESVDRQIRRGQITKETNIKLRAQGLPLLEERDTDTSEDAARKRYKIFKDHYSTLQTLKKHFPFSIIDASKAIGEVQQSIIKEFKYQSSLELAEETYDMVQRIPLVSDITDHARVDLVTRLDEYQFRHTDLFASVINIIDKDFIPTVRRHSIAGSATMRVTNRIFSNPLAVDMALDVLSERGFRATVDVRTTHIPHRINPTTMEIETTTQHEYMFKVDFQAPLIRLENLSTLHPKMGKA</sequence>
<dbReference type="PANTHER" id="PTHR35261:SF3">
    <property type="entry name" value="VACUOLAR IMPORT AND DEGRADATION PROTEIN 22"/>
    <property type="match status" value="1"/>
</dbReference>
<dbReference type="EMBL" id="ADBJ01000026">
    <property type="protein sequence ID" value="EFA81249.1"/>
    <property type="molecule type" value="Genomic_DNA"/>
</dbReference>